<dbReference type="InterPro" id="IPR037523">
    <property type="entry name" value="VOC_core"/>
</dbReference>
<dbReference type="AlphaFoldDB" id="A0A7V9A9K9"/>
<dbReference type="InterPro" id="IPR029068">
    <property type="entry name" value="Glyas_Bleomycin-R_OHBP_Dase"/>
</dbReference>
<dbReference type="InterPro" id="IPR004360">
    <property type="entry name" value="Glyas_Fos-R_dOase_dom"/>
</dbReference>
<name>A0A7V9A9K9_9BACT</name>
<evidence type="ECO:0000259" key="1">
    <source>
        <dbReference type="PROSITE" id="PS51819"/>
    </source>
</evidence>
<keyword evidence="3" id="KW-1185">Reference proteome</keyword>
<evidence type="ECO:0000313" key="2">
    <source>
        <dbReference type="EMBL" id="MBA2117572.1"/>
    </source>
</evidence>
<dbReference type="Proteomes" id="UP000551616">
    <property type="component" value="Unassembled WGS sequence"/>
</dbReference>
<dbReference type="Pfam" id="PF00903">
    <property type="entry name" value="Glyoxalase"/>
    <property type="match status" value="1"/>
</dbReference>
<dbReference type="RefSeq" id="WP_207398947.1">
    <property type="nucleotide sequence ID" value="NZ_JABRWO010000016.1"/>
</dbReference>
<feature type="domain" description="VOC" evidence="1">
    <location>
        <begin position="2"/>
        <end position="115"/>
    </location>
</feature>
<evidence type="ECO:0000313" key="3">
    <source>
        <dbReference type="Proteomes" id="UP000551616"/>
    </source>
</evidence>
<dbReference type="Gene3D" id="3.10.180.10">
    <property type="entry name" value="2,3-Dihydroxybiphenyl 1,2-Dioxygenase, domain 1"/>
    <property type="match status" value="1"/>
</dbReference>
<dbReference type="PROSITE" id="PS51819">
    <property type="entry name" value="VOC"/>
    <property type="match status" value="1"/>
</dbReference>
<proteinExistence type="predicted"/>
<protein>
    <recommendedName>
        <fullName evidence="1">VOC domain-containing protein</fullName>
    </recommendedName>
</protein>
<dbReference type="EMBL" id="JABRWO010000016">
    <property type="protein sequence ID" value="MBA2117572.1"/>
    <property type="molecule type" value="Genomic_DNA"/>
</dbReference>
<organism evidence="2 3">
    <name type="scientific">Bremerella alba</name>
    <dbReference type="NCBI Taxonomy" id="980252"/>
    <lineage>
        <taxon>Bacteria</taxon>
        <taxon>Pseudomonadati</taxon>
        <taxon>Planctomycetota</taxon>
        <taxon>Planctomycetia</taxon>
        <taxon>Pirellulales</taxon>
        <taxon>Pirellulaceae</taxon>
        <taxon>Bremerella</taxon>
    </lineage>
</organism>
<accession>A0A7V9A9K9</accession>
<gene>
    <name evidence="2" type="ORF">HOV93_47710</name>
</gene>
<comment type="caution">
    <text evidence="2">The sequence shown here is derived from an EMBL/GenBank/DDBJ whole genome shotgun (WGS) entry which is preliminary data.</text>
</comment>
<dbReference type="CDD" id="cd06587">
    <property type="entry name" value="VOC"/>
    <property type="match status" value="1"/>
</dbReference>
<dbReference type="SUPFAM" id="SSF54593">
    <property type="entry name" value="Glyoxalase/Bleomycin resistance protein/Dihydroxybiphenyl dioxygenase"/>
    <property type="match status" value="1"/>
</dbReference>
<sequence>MELFAVEIRTPQWQPMILWYTSALNMKAAVRSVEDGYALLAGRGWRLSLLELQEDEPRDRSAISLALEVENLSAVRERIESLLMEPSAPIETSDEGFLQWTTTDPDGNRIKLFQFVAVD</sequence>
<reference evidence="2 3" key="1">
    <citation type="submission" date="2020-05" db="EMBL/GenBank/DDBJ databases">
        <title>Bremerella alba sp. nov., a novel planctomycete isolated from the surface of the macroalga Fucus spiralis.</title>
        <authorList>
            <person name="Godinho O."/>
            <person name="Botelho R."/>
            <person name="Albuquerque L."/>
            <person name="Wiegand S."/>
            <person name="Da Costa M.S."/>
            <person name="Lobo-Da-Cunha A."/>
            <person name="Jogler C."/>
            <person name="Lage O.M."/>
        </authorList>
    </citation>
    <scope>NUCLEOTIDE SEQUENCE [LARGE SCALE GENOMIC DNA]</scope>
    <source>
        <strain evidence="2 3">FF15</strain>
    </source>
</reference>